<accession>A0A6V7QC14</accession>
<dbReference type="PANTHER" id="PTHR23155">
    <property type="entry name" value="DISEASE RESISTANCE PROTEIN RP"/>
    <property type="match status" value="1"/>
</dbReference>
<proteinExistence type="predicted"/>
<dbReference type="InterPro" id="IPR036388">
    <property type="entry name" value="WH-like_DNA-bd_sf"/>
</dbReference>
<protein>
    <recommendedName>
        <fullName evidence="3">Disease resistance protein winged helix domain-containing protein</fullName>
    </recommendedName>
</protein>
<gene>
    <name evidence="4" type="ORF">CB5_LOCUS23638</name>
</gene>
<reference evidence="4" key="1">
    <citation type="submission" date="2020-07" db="EMBL/GenBank/DDBJ databases">
        <authorList>
            <person name="Lin J."/>
        </authorList>
    </citation>
    <scope>NUCLEOTIDE SEQUENCE</scope>
</reference>
<keyword evidence="1" id="KW-0677">Repeat</keyword>
<evidence type="ECO:0000256" key="1">
    <source>
        <dbReference type="ARBA" id="ARBA00022737"/>
    </source>
</evidence>
<keyword evidence="2" id="KW-0611">Plant defense</keyword>
<dbReference type="Pfam" id="PF23559">
    <property type="entry name" value="WHD_DRP"/>
    <property type="match status" value="1"/>
</dbReference>
<dbReference type="FunFam" id="1.10.10.10:FF:000322">
    <property type="entry name" value="Probable disease resistance protein At1g63360"/>
    <property type="match status" value="1"/>
</dbReference>
<dbReference type="AlphaFoldDB" id="A0A6V7QC14"/>
<evidence type="ECO:0000259" key="3">
    <source>
        <dbReference type="Pfam" id="PF23559"/>
    </source>
</evidence>
<dbReference type="InterPro" id="IPR058922">
    <property type="entry name" value="WHD_DRP"/>
</dbReference>
<evidence type="ECO:0000313" key="4">
    <source>
        <dbReference type="EMBL" id="CAD1840427.1"/>
    </source>
</evidence>
<dbReference type="GO" id="GO:0002758">
    <property type="term" value="P:innate immune response-activating signaling pathway"/>
    <property type="evidence" value="ECO:0007669"/>
    <property type="project" value="UniProtKB-ARBA"/>
</dbReference>
<dbReference type="GO" id="GO:0042742">
    <property type="term" value="P:defense response to bacterium"/>
    <property type="evidence" value="ECO:0007669"/>
    <property type="project" value="UniProtKB-ARBA"/>
</dbReference>
<dbReference type="InterPro" id="IPR044974">
    <property type="entry name" value="Disease_R_plants"/>
</dbReference>
<dbReference type="EMBL" id="LR862135">
    <property type="protein sequence ID" value="CAD1840427.1"/>
    <property type="molecule type" value="Genomic_DNA"/>
</dbReference>
<sequence length="182" mass="21044">METARAFYELQDSLVDDQKGSRILLQPEMKNLNPVRNILNLSFDCLPRHLKNCFLSCSMFPENHLLKRKLLIRLWIAEGFAVERGSSTAEEVAEGYLMELIRQSMLQVEEKNHFGRVMYCRMHNLVRELAVSLSERRSFTVFIRITGGKGWSMLMPVACLFSNAAMILDSTLIYHGYDLYSI</sequence>
<dbReference type="GO" id="GO:0009626">
    <property type="term" value="P:plant-type hypersensitive response"/>
    <property type="evidence" value="ECO:0007669"/>
    <property type="project" value="UniProtKB-ARBA"/>
</dbReference>
<feature type="domain" description="Disease resistance protein winged helix" evidence="3">
    <location>
        <begin position="59"/>
        <end position="130"/>
    </location>
</feature>
<evidence type="ECO:0000256" key="2">
    <source>
        <dbReference type="ARBA" id="ARBA00022821"/>
    </source>
</evidence>
<name>A0A6V7QC14_ANACO</name>
<dbReference type="PANTHER" id="PTHR23155:SF1232">
    <property type="entry name" value="OS09G0270700 PROTEIN"/>
    <property type="match status" value="1"/>
</dbReference>
<organism evidence="4">
    <name type="scientific">Ananas comosus var. bracteatus</name>
    <name type="common">red pineapple</name>
    <dbReference type="NCBI Taxonomy" id="296719"/>
    <lineage>
        <taxon>Eukaryota</taxon>
        <taxon>Viridiplantae</taxon>
        <taxon>Streptophyta</taxon>
        <taxon>Embryophyta</taxon>
        <taxon>Tracheophyta</taxon>
        <taxon>Spermatophyta</taxon>
        <taxon>Magnoliopsida</taxon>
        <taxon>Liliopsida</taxon>
        <taxon>Poales</taxon>
        <taxon>Bromeliaceae</taxon>
        <taxon>Bromelioideae</taxon>
        <taxon>Ananas</taxon>
    </lineage>
</organism>
<dbReference type="Gene3D" id="1.10.10.10">
    <property type="entry name" value="Winged helix-like DNA-binding domain superfamily/Winged helix DNA-binding domain"/>
    <property type="match status" value="1"/>
</dbReference>